<dbReference type="Proteomes" id="UP000078070">
    <property type="component" value="Chromosome"/>
</dbReference>
<gene>
    <name evidence="1" type="ORF">A8C75_14965</name>
</gene>
<protein>
    <submittedName>
        <fullName evidence="1">Uncharacterized protein</fullName>
    </submittedName>
</protein>
<evidence type="ECO:0000313" key="2">
    <source>
        <dbReference type="Proteomes" id="UP000078070"/>
    </source>
</evidence>
<dbReference type="OrthoDB" id="4891072at2"/>
<keyword evidence="2" id="KW-1185">Reference proteome</keyword>
<dbReference type="RefSeq" id="WP_067384061.1">
    <property type="nucleotide sequence ID" value="NZ_CP015839.1"/>
</dbReference>
<proteinExistence type="predicted"/>
<sequence length="576" mass="65735">MINPAVIQAELKGPGALALRPASQVMDLERLGSLHQSRLSFMRTLVRRIMRERWKIEAVRLELDNDGYGTVVYRIQTPTCLYSFVLFSSYLAPEDRNDRVIATQWDLTMALCEGDVDEAYVEQLRQNVPKQEAGRVDARVFVLSRANRSARNFDYVVDQLAKGEQPDLKRITQVGYLYRTTAVYGSGKLGMADWQKVAARHSDFARPFAAEMFTCFMLRNFSLTQVEHIARARAPEQAVAMQPQIKRYFGIGNSTGLGMAPYLINHPLLISRWIEMRELALARIRAFGVPGTERLARFKTLAARAHQHTLEIVTEDAWQTGKNQQVIEDLAALQSHLAKQPLRDWNSLIAWAEQHCSLQGQEMVNSILLEVYPDLVDELEDYTCVGEHQDLAPGMSVSELKALIEERYRWALDIDFSAPSATETFWYRSQEKQEPRLGGSELDCGRAKQMPLGIGLRVVQCYQGLCDYAAQHPEHSCAYFLFLKPEYRGIVRRIQSLRHSLYGDIQANLLDQDVLPMHLLRCKLAFFGVSKFDPRSRLWVRNTMFQGAPLLDDIGQPFDDDWFLPLTPAIDTEDAR</sequence>
<reference evidence="2" key="1">
    <citation type="submission" date="2016-05" db="EMBL/GenBank/DDBJ databases">
        <authorList>
            <person name="Baek K."/>
            <person name="Yang S.-J."/>
        </authorList>
    </citation>
    <scope>NUCLEOTIDE SEQUENCE [LARGE SCALE GENOMIC DNA]</scope>
    <source>
        <strain evidence="2">ST58-10</strain>
    </source>
</reference>
<name>A0A1A9F199_9GAMM</name>
<evidence type="ECO:0000313" key="1">
    <source>
        <dbReference type="EMBL" id="ANG63648.1"/>
    </source>
</evidence>
<dbReference type="AlphaFoldDB" id="A0A1A9F199"/>
<reference evidence="1 2" key="2">
    <citation type="journal article" date="2018" name="Int. J. Syst. Evol. Microbiol.">
        <title>Marinobacterium aestuarii sp. nov., a benzene-degrading marine bacterium isolated from estuary sediment.</title>
        <authorList>
            <person name="Bae S.S."/>
            <person name="Jung J."/>
            <person name="Chung D."/>
            <person name="Baek K."/>
        </authorList>
    </citation>
    <scope>NUCLEOTIDE SEQUENCE [LARGE SCALE GENOMIC DNA]</scope>
    <source>
        <strain evidence="1 2">ST58-10</strain>
    </source>
</reference>
<organism evidence="1 2">
    <name type="scientific">Marinobacterium aestuarii</name>
    <dbReference type="NCBI Taxonomy" id="1821621"/>
    <lineage>
        <taxon>Bacteria</taxon>
        <taxon>Pseudomonadati</taxon>
        <taxon>Pseudomonadota</taxon>
        <taxon>Gammaproteobacteria</taxon>
        <taxon>Oceanospirillales</taxon>
        <taxon>Oceanospirillaceae</taxon>
        <taxon>Marinobacterium</taxon>
    </lineage>
</organism>
<dbReference type="EMBL" id="CP015839">
    <property type="protein sequence ID" value="ANG63648.1"/>
    <property type="molecule type" value="Genomic_DNA"/>
</dbReference>
<dbReference type="KEGG" id="mars:A8C75_14965"/>
<dbReference type="STRING" id="1821621.A8C75_14965"/>
<accession>A0A1A9F199</accession>